<dbReference type="SUPFAM" id="SSF69189">
    <property type="entry name" value="Penicillin-binding protein associated domain"/>
    <property type="match status" value="1"/>
</dbReference>
<dbReference type="GO" id="GO:0071555">
    <property type="term" value="P:cell wall organization"/>
    <property type="evidence" value="ECO:0007669"/>
    <property type="project" value="UniProtKB-KW"/>
</dbReference>
<feature type="binding site" evidence="14">
    <location>
        <position position="253"/>
    </location>
    <ligand>
        <name>substrate</name>
    </ligand>
</feature>
<protein>
    <recommendedName>
        <fullName evidence="4">serine-type D-Ala-D-Ala carboxypeptidase</fullName>
        <ecNumber evidence="4">3.4.16.4</ecNumber>
    </recommendedName>
</protein>
<evidence type="ECO:0000256" key="9">
    <source>
        <dbReference type="ARBA" id="ARBA00022960"/>
    </source>
</evidence>
<comment type="caution">
    <text evidence="18">The sequence shown here is derived from an EMBL/GenBank/DDBJ whole genome shotgun (WGS) entry which is preliminary data.</text>
</comment>
<dbReference type="EC" id="3.4.16.4" evidence="4"/>
<dbReference type="Gene3D" id="3.40.710.10">
    <property type="entry name" value="DD-peptidase/beta-lactamase superfamily"/>
    <property type="match status" value="1"/>
</dbReference>
<dbReference type="Pfam" id="PF07943">
    <property type="entry name" value="PBP5_C"/>
    <property type="match status" value="1"/>
</dbReference>
<keyword evidence="8" id="KW-0378">Hydrolase</keyword>
<dbReference type="Proteomes" id="UP000184089">
    <property type="component" value="Unassembled WGS sequence"/>
</dbReference>
<evidence type="ECO:0000259" key="16">
    <source>
        <dbReference type="SMART" id="SM00936"/>
    </source>
</evidence>
<dbReference type="GO" id="GO:0009252">
    <property type="term" value="P:peptidoglycan biosynthetic process"/>
    <property type="evidence" value="ECO:0007669"/>
    <property type="project" value="UniProtKB-KW"/>
</dbReference>
<accession>A0AAQ1MBL8</accession>
<keyword evidence="20" id="KW-1185">Reference proteome</keyword>
<evidence type="ECO:0000256" key="6">
    <source>
        <dbReference type="ARBA" id="ARBA00022670"/>
    </source>
</evidence>
<proteinExistence type="inferred from homology"/>
<dbReference type="InterPro" id="IPR015956">
    <property type="entry name" value="Peniciliin-bd_prot_C_sf"/>
</dbReference>
<evidence type="ECO:0000313" key="19">
    <source>
        <dbReference type="Proteomes" id="UP000184089"/>
    </source>
</evidence>
<evidence type="ECO:0000256" key="11">
    <source>
        <dbReference type="ARBA" id="ARBA00023316"/>
    </source>
</evidence>
<comment type="similarity">
    <text evidence="3 15">Belongs to the peptidase S11 family.</text>
</comment>
<dbReference type="InterPro" id="IPR001967">
    <property type="entry name" value="Peptidase_S11_N"/>
</dbReference>
<reference evidence="17 20" key="3">
    <citation type="journal article" date="2019" name="Nat. Med.">
        <title>A library of human gut bacterial isolates paired with longitudinal multiomics data enables mechanistic microbiome research.</title>
        <authorList>
            <person name="Poyet M."/>
            <person name="Groussin M."/>
            <person name="Gibbons S.M."/>
            <person name="Avila-Pacheco J."/>
            <person name="Jiang X."/>
            <person name="Kearney S.M."/>
            <person name="Perrotta A.R."/>
            <person name="Berdy B."/>
            <person name="Zhao S."/>
            <person name="Lieberman T.D."/>
            <person name="Swanson P.K."/>
            <person name="Smith M."/>
            <person name="Roesemann S."/>
            <person name="Alexander J.E."/>
            <person name="Rich S.A."/>
            <person name="Livny J."/>
            <person name="Vlamakis H."/>
            <person name="Clish C."/>
            <person name="Bullock K."/>
            <person name="Deik A."/>
            <person name="Scott J."/>
            <person name="Pierce K.A."/>
            <person name="Xavier R.J."/>
            <person name="Alm E.J."/>
        </authorList>
    </citation>
    <scope>NUCLEOTIDE SEQUENCE [LARGE SCALE GENOMIC DNA]</scope>
    <source>
        <strain evidence="17 20">BIOML-A2</strain>
    </source>
</reference>
<comment type="catalytic activity">
    <reaction evidence="12">
        <text>Preferential cleavage: (Ac)2-L-Lys-D-Ala-|-D-Ala. Also transpeptidation of peptidyl-alanyl moieties that are N-acyl substituents of D-alanine.</text>
        <dbReference type="EC" id="3.4.16.4"/>
    </reaction>
</comment>
<dbReference type="SMART" id="SM00936">
    <property type="entry name" value="PBP5_C"/>
    <property type="match status" value="1"/>
</dbReference>
<dbReference type="PANTHER" id="PTHR21581">
    <property type="entry name" value="D-ALANYL-D-ALANINE CARBOXYPEPTIDASE"/>
    <property type="match status" value="1"/>
</dbReference>
<feature type="active site" evidence="13">
    <location>
        <position position="150"/>
    </location>
</feature>
<evidence type="ECO:0000313" key="17">
    <source>
        <dbReference type="EMBL" id="MZL68699.1"/>
    </source>
</evidence>
<feature type="active site" description="Acyl-ester intermediate" evidence="13">
    <location>
        <position position="95"/>
    </location>
</feature>
<dbReference type="Proteomes" id="UP000474718">
    <property type="component" value="Unassembled WGS sequence"/>
</dbReference>
<dbReference type="EMBL" id="FQVY01000001">
    <property type="protein sequence ID" value="SHF69269.1"/>
    <property type="molecule type" value="Genomic_DNA"/>
</dbReference>
<sequence>MKRREIAAKLDRRPRRGASWERAWDRQAARRGVALLLAGLLLFSFGGEARGAEGEKGAGDPVLPKVEADAYILMSADTGEVFAGKDIHAQLPMASTTKIMTGLLAAESGPLDQLYTVSAEDVNTEGSMLGLKAGDQLTLRDLMTGMLLKSGNDAAACVASVVAGDQFVERMNEKAAQLGMADTHFTNPSGLPDDAHYSSAYDMAILARAALQNPDFAAICGSSEAAIAVSGTRWHLRNSNRLLREMEGAVGMKTGFTKKAGRCLVSAATRDGATLICVTLHCYDDWRVHKDLMDYGFGTGDRQPTDPTYVATLDVVGGTAETVSVRVESDLEELLLKDGSALKKTVNLPPFLYAPVAEGQVVGEILYTAGEGEALRVEIVASQGVAAKETPKKGFWQWLLGLFQKKDR</sequence>
<evidence type="ECO:0000313" key="18">
    <source>
        <dbReference type="EMBL" id="SHF69269.1"/>
    </source>
</evidence>
<dbReference type="PRINTS" id="PR00725">
    <property type="entry name" value="DADACBPTASE1"/>
</dbReference>
<evidence type="ECO:0000256" key="4">
    <source>
        <dbReference type="ARBA" id="ARBA00012448"/>
    </source>
</evidence>
<keyword evidence="6" id="KW-0645">Protease</keyword>
<feature type="domain" description="Peptidase S11 D-Ala-D-Ala carboxypeptidase A C-terminal" evidence="16">
    <location>
        <begin position="297"/>
        <end position="387"/>
    </location>
</feature>
<dbReference type="AlphaFoldDB" id="A0AAQ1MBL8"/>
<evidence type="ECO:0000256" key="13">
    <source>
        <dbReference type="PIRSR" id="PIRSR618044-1"/>
    </source>
</evidence>
<dbReference type="GO" id="GO:0009002">
    <property type="term" value="F:serine-type D-Ala-D-Ala carboxypeptidase activity"/>
    <property type="evidence" value="ECO:0007669"/>
    <property type="project" value="UniProtKB-EC"/>
</dbReference>
<evidence type="ECO:0000256" key="2">
    <source>
        <dbReference type="ARBA" id="ARBA00004752"/>
    </source>
</evidence>
<feature type="active site" description="Proton acceptor" evidence="13">
    <location>
        <position position="98"/>
    </location>
</feature>
<evidence type="ECO:0000256" key="15">
    <source>
        <dbReference type="RuleBase" id="RU004016"/>
    </source>
</evidence>
<evidence type="ECO:0000256" key="8">
    <source>
        <dbReference type="ARBA" id="ARBA00022801"/>
    </source>
</evidence>
<evidence type="ECO:0000256" key="10">
    <source>
        <dbReference type="ARBA" id="ARBA00022984"/>
    </source>
</evidence>
<dbReference type="Gene3D" id="2.60.410.10">
    <property type="entry name" value="D-Ala-D-Ala carboxypeptidase, C-terminal domain"/>
    <property type="match status" value="1"/>
</dbReference>
<dbReference type="InterPro" id="IPR012907">
    <property type="entry name" value="Peptidase_S11_C"/>
</dbReference>
<dbReference type="GO" id="GO:0006508">
    <property type="term" value="P:proteolysis"/>
    <property type="evidence" value="ECO:0007669"/>
    <property type="project" value="UniProtKB-KW"/>
</dbReference>
<evidence type="ECO:0000256" key="3">
    <source>
        <dbReference type="ARBA" id="ARBA00007164"/>
    </source>
</evidence>
<evidence type="ECO:0000256" key="14">
    <source>
        <dbReference type="PIRSR" id="PIRSR618044-2"/>
    </source>
</evidence>
<organism evidence="18 19">
    <name type="scientific">Bittarella massiliensis</name>
    <name type="common">ex Durand et al. 2017</name>
    <dbReference type="NCBI Taxonomy" id="1720313"/>
    <lineage>
        <taxon>Bacteria</taxon>
        <taxon>Bacillati</taxon>
        <taxon>Bacillota</taxon>
        <taxon>Clostridia</taxon>
        <taxon>Eubacteriales</taxon>
        <taxon>Oscillospiraceae</taxon>
        <taxon>Bittarella (ex Durand et al. 2017)</taxon>
    </lineage>
</organism>
<keyword evidence="5 18" id="KW-0121">Carboxypeptidase</keyword>
<dbReference type="PANTHER" id="PTHR21581:SF33">
    <property type="entry name" value="D-ALANYL-D-ALANINE CARBOXYPEPTIDASE DACB"/>
    <property type="match status" value="1"/>
</dbReference>
<dbReference type="InterPro" id="IPR037167">
    <property type="entry name" value="Peptidase_S11_C_sf"/>
</dbReference>
<keyword evidence="10" id="KW-0573">Peptidoglycan synthesis</keyword>
<dbReference type="GO" id="GO:0008360">
    <property type="term" value="P:regulation of cell shape"/>
    <property type="evidence" value="ECO:0007669"/>
    <property type="project" value="UniProtKB-KW"/>
</dbReference>
<keyword evidence="7" id="KW-0732">Signal</keyword>
<reference evidence="18" key="1">
    <citation type="submission" date="2016-11" db="EMBL/GenBank/DDBJ databases">
        <authorList>
            <person name="Varghese N."/>
            <person name="Submissions S."/>
        </authorList>
    </citation>
    <scope>NUCLEOTIDE SEQUENCE</scope>
    <source>
        <strain evidence="18">DSM 4029</strain>
    </source>
</reference>
<evidence type="ECO:0000256" key="12">
    <source>
        <dbReference type="ARBA" id="ARBA00034000"/>
    </source>
</evidence>
<dbReference type="InterPro" id="IPR018044">
    <property type="entry name" value="Peptidase_S11"/>
</dbReference>
<keyword evidence="11" id="KW-0961">Cell wall biogenesis/degradation</keyword>
<comment type="function">
    <text evidence="1">Removes C-terminal D-alanyl residues from sugar-peptide cell wall precursors.</text>
</comment>
<keyword evidence="9" id="KW-0133">Cell shape</keyword>
<evidence type="ECO:0000313" key="20">
    <source>
        <dbReference type="Proteomes" id="UP000474718"/>
    </source>
</evidence>
<name>A0AAQ1MBL8_9FIRM</name>
<gene>
    <name evidence="17" type="ORF">GT747_02775</name>
    <name evidence="18" type="ORF">SAMN05444424_0357</name>
</gene>
<dbReference type="RefSeq" id="WP_073260929.1">
    <property type="nucleotide sequence ID" value="NZ_FQVY01000001.1"/>
</dbReference>
<evidence type="ECO:0000256" key="7">
    <source>
        <dbReference type="ARBA" id="ARBA00022729"/>
    </source>
</evidence>
<comment type="pathway">
    <text evidence="2">Cell wall biogenesis; peptidoglycan biosynthesis.</text>
</comment>
<reference evidence="19" key="2">
    <citation type="submission" date="2016-11" db="EMBL/GenBank/DDBJ databases">
        <authorList>
            <person name="Jaros S."/>
            <person name="Januszkiewicz K."/>
            <person name="Wedrychowicz H."/>
        </authorList>
    </citation>
    <scope>NUCLEOTIDE SEQUENCE [LARGE SCALE GENOMIC DNA]</scope>
    <source>
        <strain evidence="19">DSM 4029</strain>
    </source>
</reference>
<evidence type="ECO:0000256" key="1">
    <source>
        <dbReference type="ARBA" id="ARBA00003217"/>
    </source>
</evidence>
<dbReference type="InterPro" id="IPR012338">
    <property type="entry name" value="Beta-lactam/transpept-like"/>
</dbReference>
<dbReference type="Pfam" id="PF00768">
    <property type="entry name" value="Peptidase_S11"/>
    <property type="match status" value="1"/>
</dbReference>
<dbReference type="SUPFAM" id="SSF56601">
    <property type="entry name" value="beta-lactamase/transpeptidase-like"/>
    <property type="match status" value="1"/>
</dbReference>
<evidence type="ECO:0000256" key="5">
    <source>
        <dbReference type="ARBA" id="ARBA00022645"/>
    </source>
</evidence>
<dbReference type="EMBL" id="WWVX01000001">
    <property type="protein sequence ID" value="MZL68699.1"/>
    <property type="molecule type" value="Genomic_DNA"/>
</dbReference>